<gene>
    <name evidence="2" type="ORF">SAMN05660976_05042</name>
</gene>
<evidence type="ECO:0000256" key="1">
    <source>
        <dbReference type="SAM" id="MobiDB-lite"/>
    </source>
</evidence>
<dbReference type="EMBL" id="FOBF01000012">
    <property type="protein sequence ID" value="SEM39037.1"/>
    <property type="molecule type" value="Genomic_DNA"/>
</dbReference>
<reference evidence="2 3" key="1">
    <citation type="submission" date="2016-10" db="EMBL/GenBank/DDBJ databases">
        <authorList>
            <person name="de Groot N.N."/>
        </authorList>
    </citation>
    <scope>NUCLEOTIDE SEQUENCE [LARGE SCALE GENOMIC DNA]</scope>
    <source>
        <strain evidence="2 3">DSM 43357</strain>
    </source>
</reference>
<name>A0A1H7Y102_9ACTN</name>
<organism evidence="2 3">
    <name type="scientific">Nonomuraea pusilla</name>
    <dbReference type="NCBI Taxonomy" id="46177"/>
    <lineage>
        <taxon>Bacteria</taxon>
        <taxon>Bacillati</taxon>
        <taxon>Actinomycetota</taxon>
        <taxon>Actinomycetes</taxon>
        <taxon>Streptosporangiales</taxon>
        <taxon>Streptosporangiaceae</taxon>
        <taxon>Nonomuraea</taxon>
    </lineage>
</organism>
<dbReference type="AlphaFoldDB" id="A0A1H7Y102"/>
<feature type="compositionally biased region" description="Basic and acidic residues" evidence="1">
    <location>
        <begin position="9"/>
        <end position="21"/>
    </location>
</feature>
<evidence type="ECO:0000313" key="3">
    <source>
        <dbReference type="Proteomes" id="UP000198953"/>
    </source>
</evidence>
<keyword evidence="3" id="KW-1185">Reference proteome</keyword>
<accession>A0A1H7Y102</accession>
<dbReference type="STRING" id="46177.SAMN05660976_05042"/>
<sequence length="148" mass="14968">MNLTPQERPAPRGYRDGDVRETPTLTGLVATAPSALLGGVYVAASHPAPGDAMEAPAFAATAPDGDSVALLGAHRTGGADTRAGDAPQVEDTAAGFRRAAAARARRAYVMVQVTSPAVTAIGSTVEISTMAEVDSVYASTTRTAASAR</sequence>
<feature type="region of interest" description="Disordered" evidence="1">
    <location>
        <begin position="1"/>
        <end position="21"/>
    </location>
</feature>
<proteinExistence type="predicted"/>
<evidence type="ECO:0000313" key="2">
    <source>
        <dbReference type="EMBL" id="SEM39037.1"/>
    </source>
</evidence>
<dbReference type="Proteomes" id="UP000198953">
    <property type="component" value="Unassembled WGS sequence"/>
</dbReference>
<protein>
    <submittedName>
        <fullName evidence="2">Uncharacterized protein</fullName>
    </submittedName>
</protein>